<dbReference type="InterPro" id="IPR049132">
    <property type="entry name" value="FAN1-like_euk"/>
</dbReference>
<dbReference type="InterPro" id="IPR049125">
    <property type="entry name" value="FAN1-like_WH"/>
</dbReference>
<keyword evidence="7 8" id="KW-0464">Manganese</keyword>
<accession>A0A6G1MDT7</accession>
<dbReference type="InterPro" id="IPR014883">
    <property type="entry name" value="VRR_NUC"/>
</dbReference>
<dbReference type="AlphaFoldDB" id="A0A6G1MDT7"/>
<evidence type="ECO:0000313" key="14">
    <source>
        <dbReference type="Proteomes" id="UP000483672"/>
    </source>
</evidence>
<dbReference type="InterPro" id="IPR033315">
    <property type="entry name" value="Fan1-like"/>
</dbReference>
<evidence type="ECO:0000256" key="1">
    <source>
        <dbReference type="ARBA" id="ARBA00000983"/>
    </source>
</evidence>
<evidence type="ECO:0000256" key="7">
    <source>
        <dbReference type="ARBA" id="ARBA00023211"/>
    </source>
</evidence>
<dbReference type="GO" id="GO:0036297">
    <property type="term" value="P:interstrand cross-link repair"/>
    <property type="evidence" value="ECO:0007669"/>
    <property type="project" value="InterPro"/>
</dbReference>
<comment type="cofactor">
    <cofactor evidence="8">
        <name>Mg(2+)</name>
        <dbReference type="ChEBI" id="CHEBI:18420"/>
    </cofactor>
    <cofactor evidence="8">
        <name>Mn(2+)</name>
        <dbReference type="ChEBI" id="CHEBI:29035"/>
    </cofactor>
</comment>
<keyword evidence="6 8" id="KW-0460">Magnesium</keyword>
<keyword evidence="8" id="KW-0539">Nucleus</keyword>
<evidence type="ECO:0000256" key="8">
    <source>
        <dbReference type="RuleBase" id="RU365033"/>
    </source>
</evidence>
<feature type="compositionally biased region" description="Polar residues" evidence="9">
    <location>
        <begin position="1"/>
        <end position="10"/>
    </location>
</feature>
<dbReference type="EC" id="3.1.4.1" evidence="8"/>
<evidence type="ECO:0000256" key="2">
    <source>
        <dbReference type="ARBA" id="ARBA00005533"/>
    </source>
</evidence>
<dbReference type="EMBL" id="JAABOE010000008">
    <property type="protein sequence ID" value="KAF3189549.1"/>
    <property type="molecule type" value="Genomic_DNA"/>
</dbReference>
<evidence type="ECO:0000313" key="12">
    <source>
        <dbReference type="EMBL" id="KAF3210697.1"/>
    </source>
</evidence>
<dbReference type="CDD" id="cd22326">
    <property type="entry name" value="FAN1-like"/>
    <property type="match status" value="1"/>
</dbReference>
<dbReference type="InterPro" id="IPR011856">
    <property type="entry name" value="tRNA_endonuc-like_dom_sf"/>
</dbReference>
<feature type="region of interest" description="Disordered" evidence="9">
    <location>
        <begin position="1"/>
        <end position="91"/>
    </location>
</feature>
<organism evidence="11 13">
    <name type="scientific">Orbilia oligospora</name>
    <name type="common">Nematode-trapping fungus</name>
    <name type="synonym">Arthrobotrys oligospora</name>
    <dbReference type="NCBI Taxonomy" id="2813651"/>
    <lineage>
        <taxon>Eukaryota</taxon>
        <taxon>Fungi</taxon>
        <taxon>Dikarya</taxon>
        <taxon>Ascomycota</taxon>
        <taxon>Pezizomycotina</taxon>
        <taxon>Orbiliomycetes</taxon>
        <taxon>Orbiliales</taxon>
        <taxon>Orbiliaceae</taxon>
        <taxon>Orbilia</taxon>
    </lineage>
</organism>
<gene>
    <name evidence="12" type="ORF">TWF191_011080</name>
    <name evidence="11" type="ORF">TWF788_010624</name>
</gene>
<feature type="domain" description="VRR-NUC" evidence="10">
    <location>
        <begin position="658"/>
        <end position="773"/>
    </location>
</feature>
<dbReference type="Pfam" id="PF21170">
    <property type="entry name" value="FAN1_TPR"/>
    <property type="match status" value="1"/>
</dbReference>
<dbReference type="FunFam" id="3.40.1350.10:FF:000009">
    <property type="entry name" value="Fanconi-associated nuclease"/>
    <property type="match status" value="1"/>
</dbReference>
<evidence type="ECO:0000259" key="10">
    <source>
        <dbReference type="SMART" id="SM00990"/>
    </source>
</evidence>
<keyword evidence="3 8" id="KW-0540">Nuclease</keyword>
<dbReference type="Gene3D" id="3.40.1350.10">
    <property type="match status" value="1"/>
</dbReference>
<comment type="similarity">
    <text evidence="2 8">Belongs to the FAN1 family.</text>
</comment>
<evidence type="ECO:0000256" key="4">
    <source>
        <dbReference type="ARBA" id="ARBA00022723"/>
    </source>
</evidence>
<keyword evidence="8" id="KW-0227">DNA damage</keyword>
<feature type="compositionally biased region" description="Low complexity" evidence="9">
    <location>
        <begin position="39"/>
        <end position="49"/>
    </location>
</feature>
<dbReference type="PANTHER" id="PTHR15749:SF4">
    <property type="entry name" value="FANCONI-ASSOCIATED NUCLEASE 1"/>
    <property type="match status" value="1"/>
</dbReference>
<keyword evidence="8" id="KW-0234">DNA repair</keyword>
<dbReference type="Pfam" id="PF21315">
    <property type="entry name" value="FAN1_HTH"/>
    <property type="match status" value="1"/>
</dbReference>
<comment type="catalytic activity">
    <reaction evidence="1 8">
        <text>Hydrolytically removes 5'-nucleotides successively from the 3'-hydroxy termini of 3'-hydroxy-terminated oligonucleotides.</text>
        <dbReference type="EC" id="3.1.4.1"/>
    </reaction>
</comment>
<comment type="caution">
    <text evidence="11">The sequence shown here is derived from an EMBL/GenBank/DDBJ whole genome shotgun (WGS) entry which is preliminary data.</text>
</comment>
<reference evidence="13 14" key="1">
    <citation type="submission" date="2019-06" db="EMBL/GenBank/DDBJ databases">
        <authorList>
            <person name="Palmer J.M."/>
        </authorList>
    </citation>
    <scope>NUCLEOTIDE SEQUENCE [LARGE SCALE GENOMIC DNA]</scope>
    <source>
        <strain evidence="12 14">TWF191</strain>
        <strain evidence="11 13">TWF788</strain>
    </source>
</reference>
<comment type="subcellular location">
    <subcellularLocation>
        <location evidence="8">Nucleus</location>
    </subcellularLocation>
</comment>
<proteinExistence type="inferred from homology"/>
<dbReference type="GO" id="GO:0005634">
    <property type="term" value="C:nucleus"/>
    <property type="evidence" value="ECO:0007669"/>
    <property type="project" value="UniProtKB-SubCell"/>
</dbReference>
<comment type="function">
    <text evidence="8">Nuclease required for the repair of DNA interstrand cross-links (ICL). Acts as a 5'-3' exonuclease that anchors at a cut end of DNA and cleaves DNA successively at every third nucleotide, allowing to excise an ICL from one strand through flanking incisions.</text>
</comment>
<evidence type="ECO:0000256" key="9">
    <source>
        <dbReference type="SAM" id="MobiDB-lite"/>
    </source>
</evidence>
<dbReference type="GO" id="GO:0046872">
    <property type="term" value="F:metal ion binding"/>
    <property type="evidence" value="ECO:0007669"/>
    <property type="project" value="UniProtKB-KW"/>
</dbReference>
<dbReference type="PANTHER" id="PTHR15749">
    <property type="entry name" value="FANCONI-ASSOCIATED NUCLEASE 1"/>
    <property type="match status" value="1"/>
</dbReference>
<dbReference type="GO" id="GO:0004528">
    <property type="term" value="F:phosphodiesterase I activity"/>
    <property type="evidence" value="ECO:0007669"/>
    <property type="project" value="UniProtKB-EC"/>
</dbReference>
<evidence type="ECO:0000313" key="11">
    <source>
        <dbReference type="EMBL" id="KAF3189549.1"/>
    </source>
</evidence>
<dbReference type="EMBL" id="WIPF01000092">
    <property type="protein sequence ID" value="KAF3210697.1"/>
    <property type="molecule type" value="Genomic_DNA"/>
</dbReference>
<dbReference type="Pfam" id="PF08774">
    <property type="entry name" value="VRR_NUC"/>
    <property type="match status" value="1"/>
</dbReference>
<dbReference type="SMART" id="SM00990">
    <property type="entry name" value="VRR_NUC"/>
    <property type="match status" value="1"/>
</dbReference>
<dbReference type="GO" id="GO:0008409">
    <property type="term" value="F:5'-3' exonuclease activity"/>
    <property type="evidence" value="ECO:0007669"/>
    <property type="project" value="TreeGrafter"/>
</dbReference>
<keyword evidence="4 8" id="KW-0479">Metal-binding</keyword>
<name>A0A6G1MDT7_ORBOL</name>
<dbReference type="InterPro" id="IPR049126">
    <property type="entry name" value="FAN1-like_TPR"/>
</dbReference>
<protein>
    <recommendedName>
        <fullName evidence="8">Fanconi-associated nuclease</fullName>
        <ecNumber evidence="8">3.1.4.1</ecNumber>
    </recommendedName>
</protein>
<dbReference type="GO" id="GO:0017108">
    <property type="term" value="F:5'-flap endonuclease activity"/>
    <property type="evidence" value="ECO:0007669"/>
    <property type="project" value="TreeGrafter"/>
</dbReference>
<evidence type="ECO:0000313" key="13">
    <source>
        <dbReference type="Proteomes" id="UP000479691"/>
    </source>
</evidence>
<dbReference type="GO" id="GO:0070336">
    <property type="term" value="F:flap-structured DNA binding"/>
    <property type="evidence" value="ECO:0007669"/>
    <property type="project" value="TreeGrafter"/>
</dbReference>
<evidence type="ECO:0000256" key="6">
    <source>
        <dbReference type="ARBA" id="ARBA00022842"/>
    </source>
</evidence>
<sequence length="777" mass="89182">MSIRKTNPTGVASPPSSPSKRDSKRARVVFVGDDDVDGNNKNKNKNTAAEDNDNGNNLIRRFSPPRMPGLTESSSGSNDEPPPSQLDQDDEFTGLESSLPQLTDYEAIDREENNGPRRSSIYVDAFNLALDTVLEEEAYLFNEQEHEVFGKYRGLDYEAQYLYVRLFLRKTNAWFRVGKLGYFYDIKDMPTACAALQSRDVAFAQNEFEITTIDEAASMLTVEELKTITKEAKVAGGNKTQLIAALRRSCANQGSLNIQGQLRIIHNSNNGSNNNNNGGQSRYGTIRTKAVIDKMLGITGPCIRLMESVTTLFSRVHLVFYRSTEWTEKSLTTLILARIMKRNFPSYFVCRTSNIFPTREALIDFEHAIKLQSEVDNILENGVPTKDDLLKIVEIMESIYGRWERYCEDGKNKDDFEEIYLRRFSAGWVYTRIVHKGVYAISRHKDYERERVILLALLSQRLYHPSRRGAWYQRLALIEEHYFHDASSANSKRLWLRTALNTCEKGLEDPDTHVIYHYDLQKRITKLEKKLNIPMRLQHIWVWTLKKPTTRSIFGQRIQNDDGSPPKPGQKTVWKLESGEEGSVEEMCLERYRSEGWKGFHCEGGIIKTIFAYLMYDILFLPLPNIFQTEFQTCPLDLHTDSFYVCRMSEINHRLMEISNGEGARIVKEIWKKEVERQTCVIGLDWKFEIGEICEIVECLGGETLSVICKVLCQEYQQRGSGMPDLFLWDYDKKKAKFVEVKSENDRLSDTQRVWIDVLTGAGVETELCHAVNGAKG</sequence>
<evidence type="ECO:0000256" key="5">
    <source>
        <dbReference type="ARBA" id="ARBA00022801"/>
    </source>
</evidence>
<dbReference type="Proteomes" id="UP000483672">
    <property type="component" value="Unassembled WGS sequence"/>
</dbReference>
<dbReference type="Proteomes" id="UP000479691">
    <property type="component" value="Unassembled WGS sequence"/>
</dbReference>
<keyword evidence="5 8" id="KW-0378">Hydrolase</keyword>
<evidence type="ECO:0000256" key="3">
    <source>
        <dbReference type="ARBA" id="ARBA00022722"/>
    </source>
</evidence>